<dbReference type="AlphaFoldDB" id="A0A2S5DZ71"/>
<dbReference type="Pfam" id="PF14106">
    <property type="entry name" value="DUF4279"/>
    <property type="match status" value="1"/>
</dbReference>
<dbReference type="EMBL" id="PQVP01000002">
    <property type="protein sequence ID" value="POZ84378.1"/>
    <property type="molecule type" value="Genomic_DNA"/>
</dbReference>
<proteinExistence type="predicted"/>
<reference evidence="1 2" key="1">
    <citation type="submission" date="2018-01" db="EMBL/GenBank/DDBJ databases">
        <title>Successful Treatment of Persistent Burkholderia cepacia Bacteremia with Ceftazidime-Avibactam.</title>
        <authorList>
            <person name="Tamma P."/>
            <person name="Fan Y."/>
            <person name="Bergman Y."/>
            <person name="Sick-Samuels A."/>
            <person name="Hsu A."/>
            <person name="Timp W."/>
            <person name="Simner P."/>
        </authorList>
    </citation>
    <scope>NUCLEOTIDE SEQUENCE [LARGE SCALE GENOMIC DNA]</scope>
    <source>
        <strain evidence="1 2">170816</strain>
    </source>
</reference>
<organism evidence="1 2">
    <name type="scientific">Burkholderia contaminans</name>
    <dbReference type="NCBI Taxonomy" id="488447"/>
    <lineage>
        <taxon>Bacteria</taxon>
        <taxon>Pseudomonadati</taxon>
        <taxon>Pseudomonadota</taxon>
        <taxon>Betaproteobacteria</taxon>
        <taxon>Burkholderiales</taxon>
        <taxon>Burkholderiaceae</taxon>
        <taxon>Burkholderia</taxon>
        <taxon>Burkholderia cepacia complex</taxon>
    </lineage>
</organism>
<dbReference type="InterPro" id="IPR025459">
    <property type="entry name" value="DUF4279"/>
</dbReference>
<sequence>MARLRKTMASLRIIGDDLVPSEITRLLGCAPTDAHAKGEALVSRKTGQRRIARFGKWSLRAASREPGNLDAQIAELVTAMTDDLNVWLAITTRYKADIFCGLFMGRWNDGDSISAASLLALGSRGISLDLDMYGPVEDESSDMAPETSHA</sequence>
<evidence type="ECO:0000313" key="1">
    <source>
        <dbReference type="EMBL" id="POZ84378.1"/>
    </source>
</evidence>
<dbReference type="RefSeq" id="WP_089455742.1">
    <property type="nucleotide sequence ID" value="NZ_CM009575.1"/>
</dbReference>
<gene>
    <name evidence="1" type="ORF">C3743_30835</name>
</gene>
<accession>A0A2S5DZ71</accession>
<comment type="caution">
    <text evidence="1">The sequence shown here is derived from an EMBL/GenBank/DDBJ whole genome shotgun (WGS) entry which is preliminary data.</text>
</comment>
<dbReference type="Proteomes" id="UP000238655">
    <property type="component" value="Chromosome 1"/>
</dbReference>
<evidence type="ECO:0000313" key="2">
    <source>
        <dbReference type="Proteomes" id="UP000238655"/>
    </source>
</evidence>
<protein>
    <submittedName>
        <fullName evidence="1">DUF4279 domain-containing protein</fullName>
    </submittedName>
</protein>
<name>A0A2S5DZ71_9BURK</name>